<evidence type="ECO:0000313" key="2">
    <source>
        <dbReference type="Proteomes" id="UP000664122"/>
    </source>
</evidence>
<comment type="caution">
    <text evidence="1">The sequence shown here is derived from an EMBL/GenBank/DDBJ whole genome shotgun (WGS) entry which is preliminary data.</text>
</comment>
<accession>A0A939FYU5</accession>
<dbReference type="Proteomes" id="UP000664122">
    <property type="component" value="Unassembled WGS sequence"/>
</dbReference>
<keyword evidence="2" id="KW-1185">Reference proteome</keyword>
<gene>
    <name evidence="1" type="ORF">J1C48_15990</name>
</gene>
<reference evidence="1" key="1">
    <citation type="submission" date="2021-03" db="EMBL/GenBank/DDBJ databases">
        <title>Whole genome sequence of Jiella sp. CQZ9-1.</title>
        <authorList>
            <person name="Tuo L."/>
        </authorList>
    </citation>
    <scope>NUCLEOTIDE SEQUENCE</scope>
    <source>
        <strain evidence="1">CQZ9-1</strain>
    </source>
</reference>
<proteinExistence type="predicted"/>
<organism evidence="1 2">
    <name type="scientific">Jiella flava</name>
    <dbReference type="NCBI Taxonomy" id="2816857"/>
    <lineage>
        <taxon>Bacteria</taxon>
        <taxon>Pseudomonadati</taxon>
        <taxon>Pseudomonadota</taxon>
        <taxon>Alphaproteobacteria</taxon>
        <taxon>Hyphomicrobiales</taxon>
        <taxon>Aurantimonadaceae</taxon>
        <taxon>Jiella</taxon>
    </lineage>
</organism>
<dbReference type="EMBL" id="JAFMPP010000015">
    <property type="protein sequence ID" value="MBO0664080.1"/>
    <property type="molecule type" value="Genomic_DNA"/>
</dbReference>
<protein>
    <submittedName>
        <fullName evidence="1">Uncharacterized protein</fullName>
    </submittedName>
</protein>
<sequence length="58" mass="6800">MERKQNFTSEDLVPSIEKAFGEAAADWEEKYLPNFFGNDVANFVIEDLRREKYPSNSR</sequence>
<name>A0A939FYU5_9HYPH</name>
<evidence type="ECO:0000313" key="1">
    <source>
        <dbReference type="EMBL" id="MBO0664080.1"/>
    </source>
</evidence>
<dbReference type="AlphaFoldDB" id="A0A939FYU5"/>